<organism evidence="1 2">
    <name type="scientific">Flavobacterium cyanobacteriorum</name>
    <dbReference type="NCBI Taxonomy" id="2022802"/>
    <lineage>
        <taxon>Bacteria</taxon>
        <taxon>Pseudomonadati</taxon>
        <taxon>Bacteroidota</taxon>
        <taxon>Flavobacteriia</taxon>
        <taxon>Flavobacteriales</taxon>
        <taxon>Flavobacteriaceae</taxon>
        <taxon>Flavobacterium</taxon>
    </lineage>
</organism>
<proteinExistence type="predicted"/>
<evidence type="ECO:0000313" key="2">
    <source>
        <dbReference type="Proteomes" id="UP000216605"/>
    </source>
</evidence>
<dbReference type="AlphaFoldDB" id="A0A255ZC35"/>
<name>A0A255ZC35_9FLAO</name>
<dbReference type="Proteomes" id="UP000216605">
    <property type="component" value="Unassembled WGS sequence"/>
</dbReference>
<accession>A0A255ZC35</accession>
<dbReference type="RefSeq" id="WP_094413693.1">
    <property type="nucleotide sequence ID" value="NZ_NOXV01000230.1"/>
</dbReference>
<evidence type="ECO:0000313" key="1">
    <source>
        <dbReference type="EMBL" id="OYQ38170.1"/>
    </source>
</evidence>
<gene>
    <name evidence="1" type="ORF">CHU92_06255</name>
</gene>
<comment type="caution">
    <text evidence="1">The sequence shown here is derived from an EMBL/GenBank/DDBJ whole genome shotgun (WGS) entry which is preliminary data.</text>
</comment>
<protein>
    <submittedName>
        <fullName evidence="1">Uncharacterized protein</fullName>
    </submittedName>
</protein>
<dbReference type="EMBL" id="NOXV01000230">
    <property type="protein sequence ID" value="OYQ38170.1"/>
    <property type="molecule type" value="Genomic_DNA"/>
</dbReference>
<reference evidence="1 2" key="1">
    <citation type="submission" date="2017-07" db="EMBL/GenBank/DDBJ databases">
        <title>Flavobacterium cyanobacteriorum sp. nov., isolated from cyanobacterial aggregates in a eutrophic lake.</title>
        <authorList>
            <person name="Cai H."/>
        </authorList>
    </citation>
    <scope>NUCLEOTIDE SEQUENCE [LARGE SCALE GENOMIC DNA]</scope>
    <source>
        <strain evidence="1 2">TH021</strain>
    </source>
</reference>
<keyword evidence="2" id="KW-1185">Reference proteome</keyword>
<sequence>MSAVESGGDGDGGGWFSRAVNWVKGKLGIEPEYKPVPKEDFGFDLEMEEVVINANKSVNNSGTNGEAISCNPLNKPSGRIDWSIFGIIWEYFDRQS</sequence>